<comment type="cofactor">
    <cofactor evidence="5">
        <name>Mg(2+)</name>
        <dbReference type="ChEBI" id="CHEBI:18420"/>
    </cofactor>
</comment>
<dbReference type="HAMAP" id="MF_00116">
    <property type="entry name" value="dUTPase_bact"/>
    <property type="match status" value="1"/>
</dbReference>
<feature type="binding site" evidence="5">
    <location>
        <begin position="63"/>
        <end position="65"/>
    </location>
    <ligand>
        <name>substrate</name>
    </ligand>
</feature>
<dbReference type="PANTHER" id="PTHR11241:SF0">
    <property type="entry name" value="DEOXYURIDINE 5'-TRIPHOSPHATE NUCLEOTIDOHYDROLASE"/>
    <property type="match status" value="1"/>
</dbReference>
<dbReference type="CDD" id="cd07557">
    <property type="entry name" value="trimeric_dUTPase"/>
    <property type="match status" value="1"/>
</dbReference>
<dbReference type="NCBIfam" id="TIGR00576">
    <property type="entry name" value="dut"/>
    <property type="match status" value="1"/>
</dbReference>
<dbReference type="GO" id="GO:0004170">
    <property type="term" value="F:dUTP diphosphatase activity"/>
    <property type="evidence" value="ECO:0007669"/>
    <property type="project" value="UniProtKB-EC"/>
</dbReference>
<dbReference type="Proteomes" id="UP001597010">
    <property type="component" value="Unassembled WGS sequence"/>
</dbReference>
<evidence type="ECO:0000256" key="5">
    <source>
        <dbReference type="HAMAP-Rule" id="MF_00116"/>
    </source>
</evidence>
<comment type="caution">
    <text evidence="5">Lacks conserved residue(s) required for the propagation of feature annotation.</text>
</comment>
<evidence type="ECO:0000256" key="3">
    <source>
        <dbReference type="ARBA" id="ARBA00023080"/>
    </source>
</evidence>
<evidence type="ECO:0000256" key="1">
    <source>
        <dbReference type="ARBA" id="ARBA00006581"/>
    </source>
</evidence>
<dbReference type="Pfam" id="PF00692">
    <property type="entry name" value="dUTPase"/>
    <property type="match status" value="1"/>
</dbReference>
<dbReference type="PANTHER" id="PTHR11241">
    <property type="entry name" value="DEOXYURIDINE 5'-TRIPHOSPHATE NUCLEOTIDOHYDROLASE"/>
    <property type="match status" value="1"/>
</dbReference>
<dbReference type="InterPro" id="IPR029054">
    <property type="entry name" value="dUTPase-like"/>
</dbReference>
<sequence>MNIRIINNSKNALPAYETLHAAGMDLRANLEETVTLKPLERKLIPTGLHIELPEGYEAQIRPRSGLAFKHGIGIVNSPGTIDADYRGEIKVLLVNLSNEDFEINTGDRIAQMIVAKHEQVTWVQADELGETTRGHGGYGHTGLG</sequence>
<keyword evidence="5" id="KW-0460">Magnesium</keyword>
<organism evidence="7 8">
    <name type="scientific">Mucilaginibacter litoreus</name>
    <dbReference type="NCBI Taxonomy" id="1048221"/>
    <lineage>
        <taxon>Bacteria</taxon>
        <taxon>Pseudomonadati</taxon>
        <taxon>Bacteroidota</taxon>
        <taxon>Sphingobacteriia</taxon>
        <taxon>Sphingobacteriales</taxon>
        <taxon>Sphingobacteriaceae</taxon>
        <taxon>Mucilaginibacter</taxon>
    </lineage>
</organism>
<keyword evidence="2 5" id="KW-0378">Hydrolase</keyword>
<evidence type="ECO:0000313" key="8">
    <source>
        <dbReference type="Proteomes" id="UP001597010"/>
    </source>
</evidence>
<keyword evidence="3 5" id="KW-0546">Nucleotide metabolism</keyword>
<evidence type="ECO:0000256" key="4">
    <source>
        <dbReference type="ARBA" id="ARBA00047686"/>
    </source>
</evidence>
<evidence type="ECO:0000313" key="7">
    <source>
        <dbReference type="EMBL" id="MFD0794579.1"/>
    </source>
</evidence>
<evidence type="ECO:0000259" key="6">
    <source>
        <dbReference type="Pfam" id="PF00692"/>
    </source>
</evidence>
<comment type="pathway">
    <text evidence="5">Pyrimidine metabolism; dUMP biosynthesis; dUMP from dCTP (dUTP route): step 2/2.</text>
</comment>
<dbReference type="InterPro" id="IPR033704">
    <property type="entry name" value="dUTPase_trimeric"/>
</dbReference>
<dbReference type="SUPFAM" id="SSF51283">
    <property type="entry name" value="dUTPase-like"/>
    <property type="match status" value="1"/>
</dbReference>
<accession>A0ABW3AW43</accession>
<comment type="similarity">
    <text evidence="1 5">Belongs to the dUTPase family.</text>
</comment>
<dbReference type="Gene3D" id="2.70.40.10">
    <property type="match status" value="1"/>
</dbReference>
<proteinExistence type="inferred from homology"/>
<dbReference type="EC" id="3.6.1.23" evidence="5"/>
<feature type="binding site" evidence="5">
    <location>
        <position position="76"/>
    </location>
    <ligand>
        <name>substrate</name>
    </ligand>
</feature>
<dbReference type="InterPro" id="IPR036157">
    <property type="entry name" value="dUTPase-like_sf"/>
</dbReference>
<feature type="binding site" evidence="5">
    <location>
        <begin position="80"/>
        <end position="82"/>
    </location>
    <ligand>
        <name>substrate</name>
    </ligand>
</feature>
<comment type="function">
    <text evidence="5">This enzyme is involved in nucleotide metabolism: it produces dUMP, the immediate precursor of thymidine nucleotides and it decreases the intracellular concentration of dUTP so that uracil cannot be incorporated into DNA.</text>
</comment>
<reference evidence="8" key="1">
    <citation type="journal article" date="2019" name="Int. J. Syst. Evol. Microbiol.">
        <title>The Global Catalogue of Microorganisms (GCM) 10K type strain sequencing project: providing services to taxonomists for standard genome sequencing and annotation.</title>
        <authorList>
            <consortium name="The Broad Institute Genomics Platform"/>
            <consortium name="The Broad Institute Genome Sequencing Center for Infectious Disease"/>
            <person name="Wu L."/>
            <person name="Ma J."/>
        </authorList>
    </citation>
    <scope>NUCLEOTIDE SEQUENCE [LARGE SCALE GENOMIC DNA]</scope>
    <source>
        <strain evidence="8">CCUG 61484</strain>
    </source>
</reference>
<evidence type="ECO:0000256" key="2">
    <source>
        <dbReference type="ARBA" id="ARBA00022801"/>
    </source>
</evidence>
<dbReference type="EMBL" id="JBHTHZ010000012">
    <property type="protein sequence ID" value="MFD0794579.1"/>
    <property type="molecule type" value="Genomic_DNA"/>
</dbReference>
<protein>
    <recommendedName>
        <fullName evidence="5">Deoxyuridine 5'-triphosphate nucleotidohydrolase</fullName>
        <shortName evidence="5">dUTPase</shortName>
        <ecNumber evidence="5">3.6.1.23</ecNumber>
    </recommendedName>
    <alternativeName>
        <fullName evidence="5">dUTP pyrophosphatase</fullName>
    </alternativeName>
</protein>
<feature type="domain" description="dUTPase-like" evidence="6">
    <location>
        <begin position="12"/>
        <end position="142"/>
    </location>
</feature>
<keyword evidence="5" id="KW-0479">Metal-binding</keyword>
<name>A0ABW3AW43_9SPHI</name>
<dbReference type="NCBIfam" id="NF001862">
    <property type="entry name" value="PRK00601.1"/>
    <property type="match status" value="1"/>
</dbReference>
<keyword evidence="8" id="KW-1185">Reference proteome</keyword>
<dbReference type="RefSeq" id="WP_377116058.1">
    <property type="nucleotide sequence ID" value="NZ_JBHTHZ010000012.1"/>
</dbReference>
<gene>
    <name evidence="5 7" type="primary">dut</name>
    <name evidence="7" type="ORF">ACFQZX_13215</name>
</gene>
<comment type="catalytic activity">
    <reaction evidence="4 5">
        <text>dUTP + H2O = dUMP + diphosphate + H(+)</text>
        <dbReference type="Rhea" id="RHEA:10248"/>
        <dbReference type="ChEBI" id="CHEBI:15377"/>
        <dbReference type="ChEBI" id="CHEBI:15378"/>
        <dbReference type="ChEBI" id="CHEBI:33019"/>
        <dbReference type="ChEBI" id="CHEBI:61555"/>
        <dbReference type="ChEBI" id="CHEBI:246422"/>
        <dbReference type="EC" id="3.6.1.23"/>
    </reaction>
</comment>
<dbReference type="InterPro" id="IPR008181">
    <property type="entry name" value="dUTPase"/>
</dbReference>
<comment type="caution">
    <text evidence="7">The sequence shown here is derived from an EMBL/GenBank/DDBJ whole genome shotgun (WGS) entry which is preliminary data.</text>
</comment>